<proteinExistence type="predicted"/>
<reference evidence="1 2" key="1">
    <citation type="submission" date="2024-09" db="EMBL/GenBank/DDBJ databases">
        <title>Chromosome-scale assembly of Riccia fluitans.</title>
        <authorList>
            <person name="Paukszto L."/>
            <person name="Sawicki J."/>
            <person name="Karawczyk K."/>
            <person name="Piernik-Szablinska J."/>
            <person name="Szczecinska M."/>
            <person name="Mazdziarz M."/>
        </authorList>
    </citation>
    <scope>NUCLEOTIDE SEQUENCE [LARGE SCALE GENOMIC DNA]</scope>
    <source>
        <strain evidence="1">Rf_01</strain>
        <tissue evidence="1">Aerial parts of the thallus</tissue>
    </source>
</reference>
<evidence type="ECO:0000313" key="1">
    <source>
        <dbReference type="EMBL" id="KAL2651590.1"/>
    </source>
</evidence>
<gene>
    <name evidence="1" type="ORF">R1flu_019718</name>
</gene>
<dbReference type="Proteomes" id="UP001605036">
    <property type="component" value="Unassembled WGS sequence"/>
</dbReference>
<dbReference type="EMBL" id="JBHFFA010000001">
    <property type="protein sequence ID" value="KAL2651590.1"/>
    <property type="molecule type" value="Genomic_DNA"/>
</dbReference>
<keyword evidence="2" id="KW-1185">Reference proteome</keyword>
<accession>A0ABD1ZKV5</accession>
<protein>
    <submittedName>
        <fullName evidence="1">Uncharacterized protein</fullName>
    </submittedName>
</protein>
<name>A0ABD1ZKV5_9MARC</name>
<evidence type="ECO:0000313" key="2">
    <source>
        <dbReference type="Proteomes" id="UP001605036"/>
    </source>
</evidence>
<sequence>MGKKCPLRKYLSCSGIHYSRLRDITPVSSPQDSYGPVSSRVDQTLKALDKLQRILESDLNCGVFEKVGGSANGQDLYKIVAVWLCLAWSKNQPARKSVKQMGLSSAESIYGQIKDCEDSEVAEPLQRAMGLVCKYATFYTSGEDNGKPRLKIRGFWRRFFLADMDRERLGCLKTELDQRYWELTMIGTYEVRQNVVALTRLQETLLIEVEELERYLTPKEISSRRTSDLSPSSQTKVKEVADRIMEQIVTKMEADEAGVPMPANIVSSLAERPIVEQVGEREELEGEIAE</sequence>
<dbReference type="AlphaFoldDB" id="A0ABD1ZKV5"/>
<comment type="caution">
    <text evidence="1">The sequence shown here is derived from an EMBL/GenBank/DDBJ whole genome shotgun (WGS) entry which is preliminary data.</text>
</comment>
<organism evidence="1 2">
    <name type="scientific">Riccia fluitans</name>
    <dbReference type="NCBI Taxonomy" id="41844"/>
    <lineage>
        <taxon>Eukaryota</taxon>
        <taxon>Viridiplantae</taxon>
        <taxon>Streptophyta</taxon>
        <taxon>Embryophyta</taxon>
        <taxon>Marchantiophyta</taxon>
        <taxon>Marchantiopsida</taxon>
        <taxon>Marchantiidae</taxon>
        <taxon>Marchantiales</taxon>
        <taxon>Ricciaceae</taxon>
        <taxon>Riccia</taxon>
    </lineage>
</organism>